<dbReference type="SMART" id="SM00320">
    <property type="entry name" value="WD40"/>
    <property type="match status" value="9"/>
</dbReference>
<feature type="repeat" description="WD" evidence="8">
    <location>
        <begin position="229"/>
        <end position="270"/>
    </location>
</feature>
<dbReference type="InterPro" id="IPR036322">
    <property type="entry name" value="WD40_repeat_dom_sf"/>
</dbReference>
<evidence type="ECO:0000256" key="8">
    <source>
        <dbReference type="PROSITE-ProRule" id="PRU00221"/>
    </source>
</evidence>
<evidence type="ECO:0000256" key="5">
    <source>
        <dbReference type="ARBA" id="ARBA00022989"/>
    </source>
</evidence>
<dbReference type="Pfam" id="PF12767">
    <property type="entry name" value="SAGA-Tad1"/>
    <property type="match status" value="1"/>
</dbReference>
<comment type="subcellular location">
    <subcellularLocation>
        <location evidence="1">Membrane</location>
        <topology evidence="1">Multi-pass membrane protein</topology>
    </subcellularLocation>
</comment>
<feature type="transmembrane region" description="Helical" evidence="10">
    <location>
        <begin position="853"/>
        <end position="875"/>
    </location>
</feature>
<dbReference type="RefSeq" id="XP_028480981.1">
    <property type="nucleotide sequence ID" value="XM_028629300.1"/>
</dbReference>
<evidence type="ECO:0000256" key="9">
    <source>
        <dbReference type="SAM" id="MobiDB-lite"/>
    </source>
</evidence>
<dbReference type="InterPro" id="IPR024738">
    <property type="entry name" value="Hfi1/Tada1"/>
</dbReference>
<dbReference type="InterPro" id="IPR015943">
    <property type="entry name" value="WD40/YVTN_repeat-like_dom_sf"/>
</dbReference>
<dbReference type="PANTHER" id="PTHR47804:SF1">
    <property type="entry name" value="DUF2421 DOMAIN-CONTAINING PROTEIN"/>
    <property type="match status" value="1"/>
</dbReference>
<evidence type="ECO:0000256" key="10">
    <source>
        <dbReference type="SAM" id="Phobius"/>
    </source>
</evidence>
<dbReference type="STRING" id="264951.A0A443HHS7"/>
<reference evidence="13 14" key="1">
    <citation type="journal article" date="2018" name="Front. Microbiol.">
        <title>Genomic and genetic insights into a cosmopolitan fungus, Paecilomyces variotii (Eurotiales).</title>
        <authorList>
            <person name="Urquhart A.S."/>
            <person name="Mondo S.J."/>
            <person name="Makela M.R."/>
            <person name="Hane J.K."/>
            <person name="Wiebenga A."/>
            <person name="He G."/>
            <person name="Mihaltcheva S."/>
            <person name="Pangilinan J."/>
            <person name="Lipzen A."/>
            <person name="Barry K."/>
            <person name="de Vries R.P."/>
            <person name="Grigoriev I.V."/>
            <person name="Idnurm A."/>
        </authorList>
    </citation>
    <scope>NUCLEOTIDE SEQUENCE [LARGE SCALE GENOMIC DNA]</scope>
    <source>
        <strain evidence="13 14">CBS 101075</strain>
    </source>
</reference>
<keyword evidence="14" id="KW-1185">Reference proteome</keyword>
<feature type="repeat" description="WD" evidence="8">
    <location>
        <begin position="532"/>
        <end position="565"/>
    </location>
</feature>
<dbReference type="PROSITE" id="PS50294">
    <property type="entry name" value="WD_REPEATS_REGION"/>
    <property type="match status" value="3"/>
</dbReference>
<feature type="transmembrane region" description="Helical" evidence="10">
    <location>
        <begin position="713"/>
        <end position="731"/>
    </location>
</feature>
<evidence type="ECO:0000259" key="11">
    <source>
        <dbReference type="Pfam" id="PF12894"/>
    </source>
</evidence>
<feature type="region of interest" description="Disordered" evidence="9">
    <location>
        <begin position="1628"/>
        <end position="1653"/>
    </location>
</feature>
<keyword evidence="6 10" id="KW-0472">Membrane</keyword>
<evidence type="ECO:0000256" key="2">
    <source>
        <dbReference type="ARBA" id="ARBA00022574"/>
    </source>
</evidence>
<feature type="domain" description="Anaphase-promoting complex subunit 4-like WD40" evidence="11">
    <location>
        <begin position="465"/>
        <end position="546"/>
    </location>
</feature>
<dbReference type="GO" id="GO:0070461">
    <property type="term" value="C:SAGA-type complex"/>
    <property type="evidence" value="ECO:0007669"/>
    <property type="project" value="InterPro"/>
</dbReference>
<evidence type="ECO:0000313" key="13">
    <source>
        <dbReference type="EMBL" id="RWQ91336.1"/>
    </source>
</evidence>
<dbReference type="PROSITE" id="PS50082">
    <property type="entry name" value="WD_REPEATS_2"/>
    <property type="match status" value="4"/>
</dbReference>
<dbReference type="GO" id="GO:0003779">
    <property type="term" value="F:actin binding"/>
    <property type="evidence" value="ECO:0007669"/>
    <property type="project" value="UniProtKB-ARBA"/>
</dbReference>
<feature type="repeat" description="WD" evidence="8">
    <location>
        <begin position="185"/>
        <end position="226"/>
    </location>
</feature>
<keyword evidence="4" id="KW-0677">Repeat</keyword>
<dbReference type="CDD" id="cd00200">
    <property type="entry name" value="WD40"/>
    <property type="match status" value="1"/>
</dbReference>
<dbReference type="VEuPathDB" id="FungiDB:C8Q69DRAFT_448637"/>
<evidence type="ECO:0000256" key="3">
    <source>
        <dbReference type="ARBA" id="ARBA00022692"/>
    </source>
</evidence>
<dbReference type="GO" id="GO:0016020">
    <property type="term" value="C:membrane"/>
    <property type="evidence" value="ECO:0007669"/>
    <property type="project" value="UniProtKB-SubCell"/>
</dbReference>
<proteinExistence type="inferred from homology"/>
<gene>
    <name evidence="13" type="ORF">C8Q69DRAFT_448637</name>
</gene>
<evidence type="ECO:0000256" key="4">
    <source>
        <dbReference type="ARBA" id="ARBA00022737"/>
    </source>
</evidence>
<dbReference type="GeneID" id="39598577"/>
<evidence type="ECO:0000256" key="1">
    <source>
        <dbReference type="ARBA" id="ARBA00004141"/>
    </source>
</evidence>
<dbReference type="InterPro" id="IPR049453">
    <property type="entry name" value="Memb_transporter_dom"/>
</dbReference>
<dbReference type="SUPFAM" id="SSF50978">
    <property type="entry name" value="WD40 repeat-like"/>
    <property type="match status" value="2"/>
</dbReference>
<feature type="transmembrane region" description="Helical" evidence="10">
    <location>
        <begin position="790"/>
        <end position="813"/>
    </location>
</feature>
<feature type="transmembrane region" description="Helical" evidence="10">
    <location>
        <begin position="759"/>
        <end position="784"/>
    </location>
</feature>
<feature type="transmembrane region" description="Helical" evidence="10">
    <location>
        <begin position="1392"/>
        <end position="1415"/>
    </location>
</feature>
<name>A0A443HHS7_BYSSP</name>
<feature type="region of interest" description="Disordered" evidence="9">
    <location>
        <begin position="1"/>
        <end position="28"/>
    </location>
</feature>
<feature type="transmembrane region" description="Helical" evidence="10">
    <location>
        <begin position="820"/>
        <end position="838"/>
    </location>
</feature>
<accession>A0A443HHS7</accession>
<dbReference type="Pfam" id="PF00400">
    <property type="entry name" value="WD40"/>
    <property type="match status" value="4"/>
</dbReference>
<keyword evidence="5 10" id="KW-1133">Transmembrane helix</keyword>
<dbReference type="Pfam" id="PF12894">
    <property type="entry name" value="ANAPC4_WD40"/>
    <property type="match status" value="1"/>
</dbReference>
<dbReference type="InterPro" id="IPR024977">
    <property type="entry name" value="Apc4-like_WD40_dom"/>
</dbReference>
<dbReference type="Pfam" id="PF13515">
    <property type="entry name" value="FUSC_2"/>
    <property type="match status" value="1"/>
</dbReference>
<dbReference type="InterPro" id="IPR001680">
    <property type="entry name" value="WD40_rpt"/>
</dbReference>
<comment type="similarity">
    <text evidence="7">Belongs to the WD repeat AIP1 family.</text>
</comment>
<evidence type="ECO:0000313" key="14">
    <source>
        <dbReference type="Proteomes" id="UP000283841"/>
    </source>
</evidence>
<dbReference type="FunFam" id="2.130.10.10:FF:000167">
    <property type="entry name" value="Actin-interacting protein 1"/>
    <property type="match status" value="1"/>
</dbReference>
<organism evidence="13 14">
    <name type="scientific">Byssochlamys spectabilis</name>
    <name type="common">Paecilomyces variotii</name>
    <dbReference type="NCBI Taxonomy" id="264951"/>
    <lineage>
        <taxon>Eukaryota</taxon>
        <taxon>Fungi</taxon>
        <taxon>Dikarya</taxon>
        <taxon>Ascomycota</taxon>
        <taxon>Pezizomycotina</taxon>
        <taxon>Eurotiomycetes</taxon>
        <taxon>Eurotiomycetidae</taxon>
        <taxon>Eurotiales</taxon>
        <taxon>Thermoascaceae</taxon>
        <taxon>Paecilomyces</taxon>
    </lineage>
</organism>
<protein>
    <submittedName>
        <fullName evidence="13">Transcriptional regulator of RNA polII, SAGA, subunit-domain-containing protein</fullName>
    </submittedName>
</protein>
<evidence type="ECO:0000256" key="7">
    <source>
        <dbReference type="ARBA" id="ARBA00038366"/>
    </source>
</evidence>
<dbReference type="PANTHER" id="PTHR47804">
    <property type="entry name" value="60S RIBOSOMAL PROTEIN L19"/>
    <property type="match status" value="1"/>
</dbReference>
<dbReference type="FunFam" id="2.130.10.10:FF:000102">
    <property type="entry name" value="Actin-interacting protein 1"/>
    <property type="match status" value="1"/>
</dbReference>
<evidence type="ECO:0000256" key="6">
    <source>
        <dbReference type="ARBA" id="ARBA00023136"/>
    </source>
</evidence>
<feature type="transmembrane region" description="Helical" evidence="10">
    <location>
        <begin position="1306"/>
        <end position="1322"/>
    </location>
</feature>
<dbReference type="PRINTS" id="PR02047">
    <property type="entry name" value="BREFELDNASP4"/>
</dbReference>
<dbReference type="InterPro" id="IPR023244">
    <property type="entry name" value="Brefeldin_A-sensitivity_4"/>
</dbReference>
<dbReference type="EMBL" id="RCNU01000022">
    <property type="protein sequence ID" value="RWQ91336.1"/>
    <property type="molecule type" value="Genomic_DNA"/>
</dbReference>
<sequence>MSITNESIWAASPSTTRGQPTQLASDAKGERLSYASGKSIFLRSIDNPTVAKQYTDHKALTTVARFSPSGAYVASGDAAGTVRVWDCLGDGLTKGEYFITSGRINDLAWDGDSQRIIAVGDGKQRYGHCITADSGNSVGEIAGHTQAINSVSIRQQRPLRAAAAGDDKTLVFYHGAPFKFNTSLKDNHINYIYGVGFSPDGSTLVSVGGDRRIWLYDGKTGEAKGQIGEGEHKGSIFGVSWASDSRKFVTASADRTVKIWDVEAGKAIQTWSIGEEGSSNVRDQQVGVVWPQGRSDGLIISLSLSGDLNYLVEGSEKPRQVLHGHQKNITSLTHFGGDSDKETLWTGSFEGRVCSWDVATGTADEVDGASHGSYVCGLAPTSEGSGRVYSVGWDDTIRSIDISAKTYTGSSSKLSGQPKGIAVGDSTVLVANSEGVEIFQDGKKSGDFASKSPLTAVAAHGTTAALGTEDSSIQIATVSSSGLTPKTDIKASRNPISVLAFSPDGSLLAVGDSRGRVLVFKVADGSLVTDRWTAHTARITSLAWNKAGTHIASGALDTNIFVWSLAKPGDWLQVSNAHKEGVNGVSWIEGGRKIASAGADATVKTKTGDSCQNMASPPVPSYHISSFRRKLRNATFILPHTGQRLKGLVNLRKSGSSTDDGEDERTPLLPAGEAPIDRGGTTSRIYGNAYHLGERAYRFAISDAGKGVFKCSVAYLLGSLATFIPAIAAFLGHQDGKHVVATITVYFHPARSMGSMFKALICAFLAFLYAAFISLTSMCVAMFFEDTLDLLPLGHALVLIIFCGGGLGFIGWTKLRLGDPLVNVACSLASLAIITVLTKEGAVQKGDLSFAKIFQVLKMVIMGVIATMTVSFLIFPISARKQLRSNLVTMTDTLATMLGLITESFLRGSEEELQGAEFTNASGRNKKAYGMLDKLVKEAKLEHYVVGTEKEYRLEKRLVRWVQNTTQNMGGLRSAAALQFELLKQSRVAYGEHLLEGRSSPRIGSSPFGTPYHEHQPILSPSLHEGSEERQAITTPDMASQAILKSPEDIFELFITHLGPSMRSLAFTLKEILEELPFGPTPEHRVVVNSKFRISLDRALSLYRTSREEALKSVYKQKEIMRTRSLEVEADIEEVAASCGHFSFSLLDFGEQLKDLMAILDELQLEFEERPNGRSWNWLKFWRWRTGNSNDADAGLRISASGAKDISNMISIHRGKPKGAQSNSKADRLKERLAYRIWRSLSAFRRDDTKFAIKVGAGAALYALPSFLSATRPFYSHWRGEWGLLSYMLVCSMTIGASNTTGYARFLGTSLGAVCAIGSWYVTAGNVFFLAFLGWMMAMWTAYIILVKGQGPMGRFIMLTYNLCVLYAYSLSQDDSKGDQDEGGAHPVITEITLHRVVAVLSGCIWGIMFTRLLWPISARKKLKDGLSLLWLRMSVIWKRDPLSTMVQGKETVEYMNDREKLQVARFMSHLEGLQASARAEFELKSSFNDALYTSILRRTRSMVDAFHAMNLEIVKNRQASEGEIALLHYTMEERSQLTARISHLLSVLASSMKLEYPLSDVLPNIEHARDRLLSSIFHYRQDSRVSQLTTDEDYALLYAYVILFSASRSPSRHNEFATTMQIDPAALSRTDSASTSTSSAKPATATGASTTQKSTKALISVPRLDLEPVYTELKAAIGDSWAEYKQSTALFLLGHLNQSEFSSRVDHIICADAKTEHLHNSFICTIIGNLTRDLPDHGVASWVSANDKPTVVSKPASGDAAEQRLKTEVMQLPPRDRRRIKAIQEPDPSEVARNELEEYRQAKQIKLPTQVPASAGGLNKTNWELEIRKRYAQPLASEIGEFPDAESIHARMVPICYEESVVSGASFSCAEFMAIATETFVKEVLSSVFARTRSNGPSGTINGMMTRRYRHQLEREELAFTRGEIAKDATTGLLPVEAKEASARRPLGVKDLRIALELGGGLLSHMPLIIDQIMGGYVEDELEAERQDILMETANGNKVESPPSPIDEMDIDEAGWDWEGGAADDREQLGSLLDECLSMAA</sequence>
<keyword evidence="2 8" id="KW-0853">WD repeat</keyword>
<dbReference type="Gene3D" id="2.130.10.10">
    <property type="entry name" value="YVTN repeat-like/Quinoprotein amine dehydrogenase"/>
    <property type="match status" value="2"/>
</dbReference>
<dbReference type="InterPro" id="IPR052430">
    <property type="entry name" value="IVT-Associated"/>
</dbReference>
<dbReference type="GO" id="GO:0030029">
    <property type="term" value="P:actin filament-based process"/>
    <property type="evidence" value="ECO:0007669"/>
    <property type="project" value="UniProtKB-ARBA"/>
</dbReference>
<comment type="caution">
    <text evidence="13">The sequence shown here is derived from an EMBL/GenBank/DDBJ whole genome shotgun (WGS) entry which is preliminary data.</text>
</comment>
<evidence type="ECO:0000259" key="12">
    <source>
        <dbReference type="Pfam" id="PF13515"/>
    </source>
</evidence>
<feature type="region of interest" description="Disordered" evidence="9">
    <location>
        <begin position="652"/>
        <end position="674"/>
    </location>
</feature>
<keyword evidence="3 10" id="KW-0812">Transmembrane</keyword>
<feature type="compositionally biased region" description="Low complexity" evidence="9">
    <location>
        <begin position="1628"/>
        <end position="1652"/>
    </location>
</feature>
<feature type="compositionally biased region" description="Polar residues" evidence="9">
    <location>
        <begin position="1"/>
        <end position="24"/>
    </location>
</feature>
<feature type="repeat" description="WD" evidence="8">
    <location>
        <begin position="54"/>
        <end position="86"/>
    </location>
</feature>
<dbReference type="Proteomes" id="UP000283841">
    <property type="component" value="Unassembled WGS sequence"/>
</dbReference>
<feature type="transmembrane region" description="Helical" evidence="10">
    <location>
        <begin position="1328"/>
        <end position="1346"/>
    </location>
</feature>
<feature type="domain" description="Integral membrane bound transporter" evidence="12">
    <location>
        <begin position="1274"/>
        <end position="1410"/>
    </location>
</feature>
<dbReference type="SUPFAM" id="SSF101908">
    <property type="entry name" value="Putative isomerase YbhE"/>
    <property type="match status" value="1"/>
</dbReference>